<organism evidence="1 2">
    <name type="scientific">Candidatus Aramenus sulfurataquae</name>
    <dbReference type="NCBI Taxonomy" id="1326980"/>
    <lineage>
        <taxon>Archaea</taxon>
        <taxon>Thermoproteota</taxon>
        <taxon>Thermoprotei</taxon>
        <taxon>Sulfolobales</taxon>
        <taxon>Sulfolobaceae</taxon>
        <taxon>Candidatus Aramenus</taxon>
    </lineage>
</organism>
<sequence>MLTEDQVISAIKELYNGRPVPYSKIKKKLKVDGEEVTWILEKLEREGKLRKAEVGGGKSFEPVEGVEKIDLVLAEVRQLREEVRKLQELYSDRKRVSESAFDEIYEKVKDNLGYAHLSAIRIEMGLSKEEFYSKLSKHVEEHYDLIAGGDEGFVRKGSVYGIVRRRSR</sequence>
<dbReference type="EMBL" id="JZWS03000008">
    <property type="protein sequence ID" value="MEW9491860.1"/>
    <property type="molecule type" value="Genomic_DNA"/>
</dbReference>
<protein>
    <submittedName>
        <fullName evidence="1">Uncharacterized protein</fullName>
    </submittedName>
</protein>
<gene>
    <name evidence="1" type="ORF">TQ35_0006630</name>
</gene>
<reference evidence="1" key="1">
    <citation type="submission" date="2024-07" db="EMBL/GenBank/DDBJ databases">
        <title>Metagenome and Metagenome-Assembled Genomes of Archaea from a hot spring from the geothermal field of Los Azufres, Mexico.</title>
        <authorList>
            <person name="Marin-Paredes R."/>
            <person name="Martinez-Romero E."/>
            <person name="Servin-Garciduenas L.E."/>
        </authorList>
    </citation>
    <scope>NUCLEOTIDE SEQUENCE</scope>
    <source>
        <strain evidence="1">AZ1-454</strain>
    </source>
</reference>
<evidence type="ECO:0000313" key="2">
    <source>
        <dbReference type="Proteomes" id="UP000053480"/>
    </source>
</evidence>
<proteinExistence type="predicted"/>
<comment type="caution">
    <text evidence="1">The sequence shown here is derived from an EMBL/GenBank/DDBJ whole genome shotgun (WGS) entry which is preliminary data.</text>
</comment>
<dbReference type="Proteomes" id="UP000053480">
    <property type="component" value="Unassembled WGS sequence"/>
</dbReference>
<accession>A0ACC6TPV9</accession>
<name>A0ACC6TPV9_9CREN</name>
<evidence type="ECO:0000313" key="1">
    <source>
        <dbReference type="EMBL" id="MEW9491860.1"/>
    </source>
</evidence>